<dbReference type="SUPFAM" id="SSF55729">
    <property type="entry name" value="Acyl-CoA N-acyltransferases (Nat)"/>
    <property type="match status" value="1"/>
</dbReference>
<comment type="caution">
    <text evidence="5">The sequence shown here is derived from an EMBL/GenBank/DDBJ whole genome shotgun (WGS) entry which is preliminary data.</text>
</comment>
<evidence type="ECO:0000313" key="5">
    <source>
        <dbReference type="EMBL" id="MDP9827464.1"/>
    </source>
</evidence>
<dbReference type="Gene3D" id="3.40.630.30">
    <property type="match status" value="1"/>
</dbReference>
<dbReference type="PANTHER" id="PTHR43877:SF2">
    <property type="entry name" value="AMINOALKYLPHOSPHONATE N-ACETYLTRANSFERASE-RELATED"/>
    <property type="match status" value="1"/>
</dbReference>
<evidence type="ECO:0000259" key="4">
    <source>
        <dbReference type="PROSITE" id="PS51186"/>
    </source>
</evidence>
<keyword evidence="1" id="KW-0808">Transferase</keyword>
<evidence type="ECO:0000256" key="3">
    <source>
        <dbReference type="SAM" id="MobiDB-lite"/>
    </source>
</evidence>
<dbReference type="Proteomes" id="UP001235712">
    <property type="component" value="Unassembled WGS sequence"/>
</dbReference>
<feature type="compositionally biased region" description="Basic residues" evidence="3">
    <location>
        <begin position="182"/>
        <end position="193"/>
    </location>
</feature>
<proteinExistence type="predicted"/>
<keyword evidence="6" id="KW-1185">Reference proteome</keyword>
<dbReference type="EMBL" id="JAUSQZ010000001">
    <property type="protein sequence ID" value="MDP9827464.1"/>
    <property type="molecule type" value="Genomic_DNA"/>
</dbReference>
<feature type="region of interest" description="Disordered" evidence="3">
    <location>
        <begin position="163"/>
        <end position="228"/>
    </location>
</feature>
<feature type="domain" description="N-acetyltransferase" evidence="4">
    <location>
        <begin position="5"/>
        <end position="154"/>
    </location>
</feature>
<evidence type="ECO:0000256" key="2">
    <source>
        <dbReference type="ARBA" id="ARBA00023315"/>
    </source>
</evidence>
<dbReference type="InterPro" id="IPR016181">
    <property type="entry name" value="Acyl_CoA_acyltransferase"/>
</dbReference>
<dbReference type="PROSITE" id="PS51186">
    <property type="entry name" value="GNAT"/>
    <property type="match status" value="1"/>
</dbReference>
<dbReference type="InterPro" id="IPR050832">
    <property type="entry name" value="Bact_Acetyltransf"/>
</dbReference>
<dbReference type="InterPro" id="IPR000182">
    <property type="entry name" value="GNAT_dom"/>
</dbReference>
<evidence type="ECO:0000256" key="1">
    <source>
        <dbReference type="ARBA" id="ARBA00022679"/>
    </source>
</evidence>
<dbReference type="Pfam" id="PF00583">
    <property type="entry name" value="Acetyltransf_1"/>
    <property type="match status" value="1"/>
</dbReference>
<organism evidence="5 6">
    <name type="scientific">Kineosporia succinea</name>
    <dbReference type="NCBI Taxonomy" id="84632"/>
    <lineage>
        <taxon>Bacteria</taxon>
        <taxon>Bacillati</taxon>
        <taxon>Actinomycetota</taxon>
        <taxon>Actinomycetes</taxon>
        <taxon>Kineosporiales</taxon>
        <taxon>Kineosporiaceae</taxon>
        <taxon>Kineosporia</taxon>
    </lineage>
</organism>
<evidence type="ECO:0000313" key="6">
    <source>
        <dbReference type="Proteomes" id="UP001235712"/>
    </source>
</evidence>
<accession>A0ABT9P452</accession>
<dbReference type="RefSeq" id="WP_307243527.1">
    <property type="nucleotide sequence ID" value="NZ_JAUSQZ010000001.1"/>
</dbReference>
<dbReference type="PANTHER" id="PTHR43877">
    <property type="entry name" value="AMINOALKYLPHOSPHONATE N-ACETYLTRANSFERASE-RELATED-RELATED"/>
    <property type="match status" value="1"/>
</dbReference>
<sequence>MREPVTVRPRTPADLPFVAGALRGVHEQDRYPMIWPDDPAAWLDPPGTTAAWVAVETDVTATSTILGHLCVVKGAHDTSVSRLFTTPAARGRGLGLGERLLGEAVRWARDRGEHLVLDVVDDGGPAPALYERLGWRLTGTDVADWATPEGQYLPIRLYRAPAEAVSSESRPKSSGANDGGRAGRRGHDRRHGHVGAGNGRPGNLRRSAVFGRSRTAAGDQDDGGEHGQ</sequence>
<keyword evidence="2" id="KW-0012">Acyltransferase</keyword>
<gene>
    <name evidence="5" type="ORF">J2S57_003213</name>
</gene>
<protein>
    <submittedName>
        <fullName evidence="5">GNAT superfamily N-acetyltransferase</fullName>
    </submittedName>
</protein>
<reference evidence="5 6" key="1">
    <citation type="submission" date="2023-07" db="EMBL/GenBank/DDBJ databases">
        <title>Sequencing the genomes of 1000 actinobacteria strains.</title>
        <authorList>
            <person name="Klenk H.-P."/>
        </authorList>
    </citation>
    <scope>NUCLEOTIDE SEQUENCE [LARGE SCALE GENOMIC DNA]</scope>
    <source>
        <strain evidence="5 6">DSM 44388</strain>
    </source>
</reference>
<name>A0ABT9P452_9ACTN</name>